<name>A0A8R1XNS6_ONCVO</name>
<reference evidence="2" key="1">
    <citation type="submission" date="2013-10" db="EMBL/GenBank/DDBJ databases">
        <title>Genome sequencing of Onchocerca volvulus.</title>
        <authorList>
            <person name="Cotton J."/>
            <person name="Tsai J."/>
            <person name="Stanley E."/>
            <person name="Tracey A."/>
            <person name="Holroyd N."/>
            <person name="Lustigman S."/>
            <person name="Berriman M."/>
        </authorList>
    </citation>
    <scope>NUCLEOTIDE SEQUENCE</scope>
</reference>
<reference evidence="1" key="2">
    <citation type="submission" date="2022-06" db="UniProtKB">
        <authorList>
            <consortium name="EnsemblMetazoa"/>
        </authorList>
    </citation>
    <scope>IDENTIFICATION</scope>
</reference>
<dbReference type="Proteomes" id="UP000024404">
    <property type="component" value="Unassembled WGS sequence"/>
</dbReference>
<dbReference type="AlphaFoldDB" id="A0A8R1XNS6"/>
<evidence type="ECO:0000313" key="2">
    <source>
        <dbReference type="Proteomes" id="UP000024404"/>
    </source>
</evidence>
<accession>A0A8R1XNS6</accession>
<organism evidence="1 2">
    <name type="scientific">Onchocerca volvulus</name>
    <dbReference type="NCBI Taxonomy" id="6282"/>
    <lineage>
        <taxon>Eukaryota</taxon>
        <taxon>Metazoa</taxon>
        <taxon>Ecdysozoa</taxon>
        <taxon>Nematoda</taxon>
        <taxon>Chromadorea</taxon>
        <taxon>Rhabditida</taxon>
        <taxon>Spirurina</taxon>
        <taxon>Spiruromorpha</taxon>
        <taxon>Filarioidea</taxon>
        <taxon>Onchocercidae</taxon>
        <taxon>Onchocerca</taxon>
    </lineage>
</organism>
<proteinExistence type="predicted"/>
<keyword evidence="2" id="KW-1185">Reference proteome</keyword>
<dbReference type="EnsemblMetazoa" id="OVOC12278.1">
    <property type="protein sequence ID" value="OVOC12278.1"/>
    <property type="gene ID" value="WBGene00249087"/>
</dbReference>
<sequence>MDKEFLTEKYRIMMMIMGIPYRYHCHDTLTNVISESLIVKKEKKKKKKEKRKGVSENFDTSFIPLHHNFSLKKKNKRFQKETYYKLIIDKIDYFKNEMLLLRKRCKKVNIAKIDCFAIEKLMCAKMYHLIITALSVICINSVVSIKCYHGVSKEYYHSSVSFEIETCQAGNFCIKYHRVDSRKRQSFTIKSCDINNICSEEGCTIGSIASKFMGYLRGPLPLILSIY</sequence>
<protein>
    <submittedName>
        <fullName evidence="1">Uncharacterized protein</fullName>
    </submittedName>
</protein>
<evidence type="ECO:0000313" key="1">
    <source>
        <dbReference type="EnsemblMetazoa" id="OVOC12278.1"/>
    </source>
</evidence>
<dbReference type="EMBL" id="CMVM020000416">
    <property type="status" value="NOT_ANNOTATED_CDS"/>
    <property type="molecule type" value="Genomic_DNA"/>
</dbReference>